<name>A0A382YS84_9ZZZZ</name>
<sequence>MTRFWTDLQGNDRIVGWSRYSIGFCAPLSAAQLLTTTEYPASQNEEPVVTKTPIPPLLAALVLAAAVPTVSAQKLDPDDRIGSEIGLCEGLRFDRISGLLEAGKLTEKQAYERWKRISSDKVAVRALLD</sequence>
<organism evidence="1">
    <name type="scientific">marine metagenome</name>
    <dbReference type="NCBI Taxonomy" id="408172"/>
    <lineage>
        <taxon>unclassified sequences</taxon>
        <taxon>metagenomes</taxon>
        <taxon>ecological metagenomes</taxon>
    </lineage>
</organism>
<feature type="non-terminal residue" evidence="1">
    <location>
        <position position="129"/>
    </location>
</feature>
<protein>
    <submittedName>
        <fullName evidence="1">Uncharacterized protein</fullName>
    </submittedName>
</protein>
<dbReference type="EMBL" id="UINC01178096">
    <property type="protein sequence ID" value="SVD86073.1"/>
    <property type="molecule type" value="Genomic_DNA"/>
</dbReference>
<evidence type="ECO:0000313" key="1">
    <source>
        <dbReference type="EMBL" id="SVD86073.1"/>
    </source>
</evidence>
<reference evidence="1" key="1">
    <citation type="submission" date="2018-05" db="EMBL/GenBank/DDBJ databases">
        <authorList>
            <person name="Lanie J.A."/>
            <person name="Ng W.-L."/>
            <person name="Kazmierczak K.M."/>
            <person name="Andrzejewski T.M."/>
            <person name="Davidsen T.M."/>
            <person name="Wayne K.J."/>
            <person name="Tettelin H."/>
            <person name="Glass J.I."/>
            <person name="Rusch D."/>
            <person name="Podicherti R."/>
            <person name="Tsui H.-C.T."/>
            <person name="Winkler M.E."/>
        </authorList>
    </citation>
    <scope>NUCLEOTIDE SEQUENCE</scope>
</reference>
<accession>A0A382YS84</accession>
<proteinExistence type="predicted"/>
<dbReference type="AlphaFoldDB" id="A0A382YS84"/>
<gene>
    <name evidence="1" type="ORF">METZ01_LOCUS438927</name>
</gene>